<name>A0A4C1Y1F9_EUMVA</name>
<proteinExistence type="predicted"/>
<reference evidence="1 2" key="1">
    <citation type="journal article" date="2019" name="Commun. Biol.">
        <title>The bagworm genome reveals a unique fibroin gene that provides high tensile strength.</title>
        <authorList>
            <person name="Kono N."/>
            <person name="Nakamura H."/>
            <person name="Ohtoshi R."/>
            <person name="Tomita M."/>
            <person name="Numata K."/>
            <person name="Arakawa K."/>
        </authorList>
    </citation>
    <scope>NUCLEOTIDE SEQUENCE [LARGE SCALE GENOMIC DNA]</scope>
</reference>
<evidence type="ECO:0000313" key="2">
    <source>
        <dbReference type="Proteomes" id="UP000299102"/>
    </source>
</evidence>
<dbReference type="AlphaFoldDB" id="A0A4C1Y1F9"/>
<comment type="caution">
    <text evidence="1">The sequence shown here is derived from an EMBL/GenBank/DDBJ whole genome shotgun (WGS) entry which is preliminary data.</text>
</comment>
<sequence length="73" mass="8464">MRISARPGALRSRRPPISRIHKFFNNIQLGRDENSEEVRRDLGLGVPVSRTFWARPFSRRSVRPWAVSVADHP</sequence>
<gene>
    <name evidence="1" type="ORF">EVAR_49785_1</name>
</gene>
<accession>A0A4C1Y1F9</accession>
<evidence type="ECO:0000313" key="1">
    <source>
        <dbReference type="EMBL" id="GBP69698.1"/>
    </source>
</evidence>
<protein>
    <submittedName>
        <fullName evidence="1">Uncharacterized protein</fullName>
    </submittedName>
</protein>
<organism evidence="1 2">
    <name type="scientific">Eumeta variegata</name>
    <name type="common">Bagworm moth</name>
    <name type="synonym">Eumeta japonica</name>
    <dbReference type="NCBI Taxonomy" id="151549"/>
    <lineage>
        <taxon>Eukaryota</taxon>
        <taxon>Metazoa</taxon>
        <taxon>Ecdysozoa</taxon>
        <taxon>Arthropoda</taxon>
        <taxon>Hexapoda</taxon>
        <taxon>Insecta</taxon>
        <taxon>Pterygota</taxon>
        <taxon>Neoptera</taxon>
        <taxon>Endopterygota</taxon>
        <taxon>Lepidoptera</taxon>
        <taxon>Glossata</taxon>
        <taxon>Ditrysia</taxon>
        <taxon>Tineoidea</taxon>
        <taxon>Psychidae</taxon>
        <taxon>Oiketicinae</taxon>
        <taxon>Eumeta</taxon>
    </lineage>
</organism>
<keyword evidence="2" id="KW-1185">Reference proteome</keyword>
<dbReference type="Proteomes" id="UP000299102">
    <property type="component" value="Unassembled WGS sequence"/>
</dbReference>
<dbReference type="EMBL" id="BGZK01001049">
    <property type="protein sequence ID" value="GBP69698.1"/>
    <property type="molecule type" value="Genomic_DNA"/>
</dbReference>